<keyword evidence="5 12" id="KW-0418">Kinase</keyword>
<dbReference type="InterPro" id="IPR051334">
    <property type="entry name" value="SRPK"/>
</dbReference>
<keyword evidence="3" id="KW-0808">Transferase</keyword>
<dbReference type="Gene3D" id="3.30.200.20">
    <property type="entry name" value="Phosphorylase Kinase, domain 1"/>
    <property type="match status" value="1"/>
</dbReference>
<name>A0A1Y2GDY3_9FUNG</name>
<comment type="catalytic activity">
    <reaction evidence="7">
        <text>L-threonyl-[protein] + ATP = O-phospho-L-threonyl-[protein] + ADP + H(+)</text>
        <dbReference type="Rhea" id="RHEA:46608"/>
        <dbReference type="Rhea" id="RHEA-COMP:11060"/>
        <dbReference type="Rhea" id="RHEA-COMP:11605"/>
        <dbReference type="ChEBI" id="CHEBI:15378"/>
        <dbReference type="ChEBI" id="CHEBI:30013"/>
        <dbReference type="ChEBI" id="CHEBI:30616"/>
        <dbReference type="ChEBI" id="CHEBI:61977"/>
        <dbReference type="ChEBI" id="CHEBI:456216"/>
        <dbReference type="EC" id="2.7.11.1"/>
    </reaction>
</comment>
<dbReference type="PROSITE" id="PS00108">
    <property type="entry name" value="PROTEIN_KINASE_ST"/>
    <property type="match status" value="1"/>
</dbReference>
<feature type="domain" description="Protein kinase" evidence="11">
    <location>
        <begin position="241"/>
        <end position="677"/>
    </location>
</feature>
<evidence type="ECO:0000256" key="10">
    <source>
        <dbReference type="SAM" id="MobiDB-lite"/>
    </source>
</evidence>
<feature type="compositionally biased region" description="Basic and acidic residues" evidence="10">
    <location>
        <begin position="166"/>
        <end position="206"/>
    </location>
</feature>
<dbReference type="InterPro" id="IPR008271">
    <property type="entry name" value="Ser/Thr_kinase_AS"/>
</dbReference>
<dbReference type="SMART" id="SM00220">
    <property type="entry name" value="S_TKc"/>
    <property type="match status" value="1"/>
</dbReference>
<dbReference type="FunCoup" id="A0A1Y2GDY3">
    <property type="interactions" value="312"/>
</dbReference>
<feature type="compositionally biased region" description="Basic and acidic residues" evidence="10">
    <location>
        <begin position="698"/>
        <end position="709"/>
    </location>
</feature>
<dbReference type="GeneID" id="33570930"/>
<feature type="region of interest" description="Disordered" evidence="10">
    <location>
        <begin position="398"/>
        <end position="510"/>
    </location>
</feature>
<dbReference type="PROSITE" id="PS50011">
    <property type="entry name" value="PROTEIN_KINASE_DOM"/>
    <property type="match status" value="1"/>
</dbReference>
<feature type="compositionally biased region" description="Polar residues" evidence="10">
    <location>
        <begin position="431"/>
        <end position="449"/>
    </location>
</feature>
<feature type="compositionally biased region" description="Low complexity" evidence="10">
    <location>
        <begin position="24"/>
        <end position="43"/>
    </location>
</feature>
<evidence type="ECO:0000256" key="9">
    <source>
        <dbReference type="PROSITE-ProRule" id="PRU10141"/>
    </source>
</evidence>
<feature type="compositionally biased region" description="Basic and acidic residues" evidence="10">
    <location>
        <begin position="481"/>
        <end position="492"/>
    </location>
</feature>
<keyword evidence="2" id="KW-0723">Serine/threonine-protein kinase</keyword>
<evidence type="ECO:0000256" key="4">
    <source>
        <dbReference type="ARBA" id="ARBA00022741"/>
    </source>
</evidence>
<feature type="compositionally biased region" description="Low complexity" evidence="10">
    <location>
        <begin position="112"/>
        <end position="123"/>
    </location>
</feature>
<feature type="region of interest" description="Disordered" evidence="10">
    <location>
        <begin position="679"/>
        <end position="725"/>
    </location>
</feature>
<reference evidence="12 13" key="1">
    <citation type="submission" date="2016-07" db="EMBL/GenBank/DDBJ databases">
        <title>Pervasive Adenine N6-methylation of Active Genes in Fungi.</title>
        <authorList>
            <consortium name="DOE Joint Genome Institute"/>
            <person name="Mondo S.J."/>
            <person name="Dannebaum R.O."/>
            <person name="Kuo R.C."/>
            <person name="Labutti K."/>
            <person name="Haridas S."/>
            <person name="Kuo A."/>
            <person name="Salamov A."/>
            <person name="Ahrendt S.R."/>
            <person name="Lipzen A."/>
            <person name="Sullivan W."/>
            <person name="Andreopoulos W.B."/>
            <person name="Clum A."/>
            <person name="Lindquist E."/>
            <person name="Daum C."/>
            <person name="Ramamoorthy G.K."/>
            <person name="Gryganskyi A."/>
            <person name="Culley D."/>
            <person name="Magnuson J.K."/>
            <person name="James T.Y."/>
            <person name="O'Malley M.A."/>
            <person name="Stajich J.E."/>
            <person name="Spatafora J.W."/>
            <person name="Visel A."/>
            <person name="Grigoriev I.V."/>
        </authorList>
    </citation>
    <scope>NUCLEOTIDE SEQUENCE [LARGE SCALE GENOMIC DNA]</scope>
    <source>
        <strain evidence="12 13">NRRL 3116</strain>
    </source>
</reference>
<keyword evidence="6 9" id="KW-0067">ATP-binding</keyword>
<sequence>MDKTRQAIKPSRPTSTLAQKNKVATATTTSTTTTTTTTPSTTRTTKKTFYPAPPRTAQAKVTLHTISNKSSLNTNTNTNNNSSANSNPSKNIGGAGNLLNKAYKRKSVPALSSTMTSTNTSSTLGAKNRLTSSSPTEKKNPLHPQQNSTRVFPEKSESENDQQIASHKEKLKGVDTEKEKDTTINTKEKDKELEKEKLKAKGRSEDVGCSPYSDEEEDMEDYKKGGYHYVSVGDVFHEGRYVVLRKLGWGHFSTVWLAKDTMKNRHVALKIVKSATHYTETALDEIKLLERVVQANPNAPGRKYVVELLDHFMHQGPHGTHVCMVFEVLGENLLSLIRRYQHRGIPTHLVQQIIYQVLMGLDYMHRECGIIHTDLKPENVLVCVEDVEEVVKDLLQEDHIDNNNSSRNQPNESNNKIVGSKPFVHGARASLASNNSSKSQISAPSSVVPDSSFKTTSFSPSSPTHSHHGSETNIEIMPSQKTEKKEPLKDRAPPTPTSTASRSSSLDNSKDLPTITVKIADLGNACWEDHHFTNDIQTRQYRSPEVILGAKWGASTDVWSVACMTFELLTSDYLFDPQSGPSFSKNDDHIAQIIELMGHFSKKLALSGKYSHEMFNRRGELRRIQKLRMWKLEDVLKEKYVMPQRDAAVLSDFMEKMLQLDPSQRATAGEMARHPWLRYNPELGTNADAENDDADGDGDSKRKQGEKAFAKSIPSPPNSERRYSV</sequence>
<dbReference type="EC" id="2.7.11.1" evidence="1"/>
<dbReference type="FunFam" id="3.30.200.20:FF:000076">
    <property type="entry name" value="CMGC/SRPK protein kinase"/>
    <property type="match status" value="1"/>
</dbReference>
<evidence type="ECO:0000256" key="8">
    <source>
        <dbReference type="ARBA" id="ARBA00048679"/>
    </source>
</evidence>
<evidence type="ECO:0000256" key="3">
    <source>
        <dbReference type="ARBA" id="ARBA00022679"/>
    </source>
</evidence>
<evidence type="ECO:0000256" key="2">
    <source>
        <dbReference type="ARBA" id="ARBA00022527"/>
    </source>
</evidence>
<evidence type="ECO:0000313" key="12">
    <source>
        <dbReference type="EMBL" id="ORZ07209.1"/>
    </source>
</evidence>
<evidence type="ECO:0000256" key="5">
    <source>
        <dbReference type="ARBA" id="ARBA00022777"/>
    </source>
</evidence>
<dbReference type="GO" id="GO:0005737">
    <property type="term" value="C:cytoplasm"/>
    <property type="evidence" value="ECO:0007669"/>
    <property type="project" value="TreeGrafter"/>
</dbReference>
<dbReference type="Gene3D" id="1.10.510.10">
    <property type="entry name" value="Transferase(Phosphotransferase) domain 1"/>
    <property type="match status" value="1"/>
</dbReference>
<dbReference type="InParanoid" id="A0A1Y2GDY3"/>
<dbReference type="GO" id="GO:0004674">
    <property type="term" value="F:protein serine/threonine kinase activity"/>
    <property type="evidence" value="ECO:0007669"/>
    <property type="project" value="UniProtKB-KW"/>
</dbReference>
<dbReference type="AlphaFoldDB" id="A0A1Y2GDY3"/>
<evidence type="ECO:0000256" key="1">
    <source>
        <dbReference type="ARBA" id="ARBA00012513"/>
    </source>
</evidence>
<dbReference type="OrthoDB" id="2649at2759"/>
<dbReference type="InterPro" id="IPR017441">
    <property type="entry name" value="Protein_kinase_ATP_BS"/>
</dbReference>
<gene>
    <name evidence="12" type="ORF">BCR41DRAFT_399714</name>
</gene>
<comment type="catalytic activity">
    <reaction evidence="8">
        <text>L-seryl-[protein] + ATP = O-phospho-L-seryl-[protein] + ADP + H(+)</text>
        <dbReference type="Rhea" id="RHEA:17989"/>
        <dbReference type="Rhea" id="RHEA-COMP:9863"/>
        <dbReference type="Rhea" id="RHEA-COMP:11604"/>
        <dbReference type="ChEBI" id="CHEBI:15378"/>
        <dbReference type="ChEBI" id="CHEBI:29999"/>
        <dbReference type="ChEBI" id="CHEBI:30616"/>
        <dbReference type="ChEBI" id="CHEBI:83421"/>
        <dbReference type="ChEBI" id="CHEBI:456216"/>
        <dbReference type="EC" id="2.7.11.1"/>
    </reaction>
</comment>
<accession>A0A1Y2GDY3</accession>
<dbReference type="PANTHER" id="PTHR47634:SF9">
    <property type="entry name" value="PROTEIN KINASE DOMAIN-CONTAINING PROTEIN-RELATED"/>
    <property type="match status" value="1"/>
</dbReference>
<dbReference type="InterPro" id="IPR011009">
    <property type="entry name" value="Kinase-like_dom_sf"/>
</dbReference>
<dbReference type="Proteomes" id="UP000193648">
    <property type="component" value="Unassembled WGS sequence"/>
</dbReference>
<dbReference type="GO" id="GO:0000245">
    <property type="term" value="P:spliceosomal complex assembly"/>
    <property type="evidence" value="ECO:0007669"/>
    <property type="project" value="TreeGrafter"/>
</dbReference>
<feature type="region of interest" description="Disordered" evidence="10">
    <location>
        <begin position="1"/>
        <end position="217"/>
    </location>
</feature>
<dbReference type="SUPFAM" id="SSF56112">
    <property type="entry name" value="Protein kinase-like (PK-like)"/>
    <property type="match status" value="1"/>
</dbReference>
<feature type="compositionally biased region" description="Low complexity" evidence="10">
    <location>
        <begin position="67"/>
        <end position="91"/>
    </location>
</feature>
<dbReference type="GO" id="GO:0050684">
    <property type="term" value="P:regulation of mRNA processing"/>
    <property type="evidence" value="ECO:0007669"/>
    <property type="project" value="TreeGrafter"/>
</dbReference>
<protein>
    <recommendedName>
        <fullName evidence="1">non-specific serine/threonine protein kinase</fullName>
        <ecNumber evidence="1">2.7.11.1</ecNumber>
    </recommendedName>
</protein>
<dbReference type="FunFam" id="1.10.510.10:FF:000409">
    <property type="entry name" value="CMGC/SRPK protein kinase"/>
    <property type="match status" value="1"/>
</dbReference>
<proteinExistence type="predicted"/>
<evidence type="ECO:0000256" key="6">
    <source>
        <dbReference type="ARBA" id="ARBA00022840"/>
    </source>
</evidence>
<dbReference type="GO" id="GO:0005524">
    <property type="term" value="F:ATP binding"/>
    <property type="evidence" value="ECO:0007669"/>
    <property type="project" value="UniProtKB-UniRule"/>
</dbReference>
<dbReference type="RefSeq" id="XP_021877872.1">
    <property type="nucleotide sequence ID" value="XM_022029087.1"/>
</dbReference>
<dbReference type="Pfam" id="PF00069">
    <property type="entry name" value="Pkinase"/>
    <property type="match status" value="2"/>
</dbReference>
<keyword evidence="4 9" id="KW-0547">Nucleotide-binding</keyword>
<evidence type="ECO:0000256" key="7">
    <source>
        <dbReference type="ARBA" id="ARBA00047899"/>
    </source>
</evidence>
<evidence type="ECO:0000259" key="11">
    <source>
        <dbReference type="PROSITE" id="PS50011"/>
    </source>
</evidence>
<dbReference type="PANTHER" id="PTHR47634">
    <property type="entry name" value="PROTEIN KINASE DOMAIN-CONTAINING PROTEIN-RELATED"/>
    <property type="match status" value="1"/>
</dbReference>
<feature type="compositionally biased region" description="Low complexity" evidence="10">
    <location>
        <begin position="451"/>
        <end position="464"/>
    </location>
</feature>
<keyword evidence="13" id="KW-1185">Reference proteome</keyword>
<feature type="compositionally biased region" description="Polar residues" evidence="10">
    <location>
        <begin position="402"/>
        <end position="417"/>
    </location>
</feature>
<dbReference type="PROSITE" id="PS00107">
    <property type="entry name" value="PROTEIN_KINASE_ATP"/>
    <property type="match status" value="1"/>
</dbReference>
<feature type="binding site" evidence="9">
    <location>
        <position position="270"/>
    </location>
    <ligand>
        <name>ATP</name>
        <dbReference type="ChEBI" id="CHEBI:30616"/>
    </ligand>
</feature>
<dbReference type="EMBL" id="MCFF01000042">
    <property type="protein sequence ID" value="ORZ07209.1"/>
    <property type="molecule type" value="Genomic_DNA"/>
</dbReference>
<evidence type="ECO:0000313" key="13">
    <source>
        <dbReference type="Proteomes" id="UP000193648"/>
    </source>
</evidence>
<comment type="caution">
    <text evidence="12">The sequence shown here is derived from an EMBL/GenBank/DDBJ whole genome shotgun (WGS) entry which is preliminary data.</text>
</comment>
<dbReference type="STRING" id="64571.A0A1Y2GDY3"/>
<dbReference type="InterPro" id="IPR000719">
    <property type="entry name" value="Prot_kinase_dom"/>
</dbReference>
<dbReference type="CDD" id="cd14136">
    <property type="entry name" value="STKc_SRPK"/>
    <property type="match status" value="1"/>
</dbReference>
<dbReference type="GO" id="GO:0005634">
    <property type="term" value="C:nucleus"/>
    <property type="evidence" value="ECO:0007669"/>
    <property type="project" value="TreeGrafter"/>
</dbReference>
<organism evidence="12 13">
    <name type="scientific">Lobosporangium transversale</name>
    <dbReference type="NCBI Taxonomy" id="64571"/>
    <lineage>
        <taxon>Eukaryota</taxon>
        <taxon>Fungi</taxon>
        <taxon>Fungi incertae sedis</taxon>
        <taxon>Mucoromycota</taxon>
        <taxon>Mortierellomycotina</taxon>
        <taxon>Mortierellomycetes</taxon>
        <taxon>Mortierellales</taxon>
        <taxon>Mortierellaceae</taxon>
        <taxon>Lobosporangium</taxon>
    </lineage>
</organism>